<feature type="domain" description="Ras-GEF" evidence="4">
    <location>
        <begin position="1591"/>
        <end position="1839"/>
    </location>
</feature>
<keyword evidence="1 2" id="KW-0344">Guanine-nucleotide releasing factor</keyword>
<dbReference type="Proteomes" id="UP000241462">
    <property type="component" value="Unassembled WGS sequence"/>
</dbReference>
<dbReference type="Gene3D" id="1.10.840.10">
    <property type="entry name" value="Ras guanine-nucleotide exchange factors catalytic domain"/>
    <property type="match status" value="1"/>
</dbReference>
<dbReference type="OrthoDB" id="10254377at2759"/>
<dbReference type="PROSITE" id="PS50212">
    <property type="entry name" value="RASGEF_NTER"/>
    <property type="match status" value="1"/>
</dbReference>
<dbReference type="EMBL" id="KZ678440">
    <property type="protein sequence ID" value="PSR85594.1"/>
    <property type="molecule type" value="Genomic_DNA"/>
</dbReference>
<feature type="compositionally biased region" description="Polar residues" evidence="3">
    <location>
        <begin position="717"/>
        <end position="726"/>
    </location>
</feature>
<dbReference type="STRING" id="2025994.A0A2T3A886"/>
<evidence type="ECO:0000259" key="4">
    <source>
        <dbReference type="PROSITE" id="PS50009"/>
    </source>
</evidence>
<name>A0A2T3A886_9PEZI</name>
<feature type="region of interest" description="Disordered" evidence="3">
    <location>
        <begin position="568"/>
        <end position="595"/>
    </location>
</feature>
<dbReference type="Gene3D" id="1.20.870.10">
    <property type="entry name" value="Son of sevenless (SoS) protein Chain: S domain 1"/>
    <property type="match status" value="1"/>
</dbReference>
<keyword evidence="7" id="KW-1185">Reference proteome</keyword>
<feature type="compositionally biased region" description="Pro residues" evidence="3">
    <location>
        <begin position="979"/>
        <end position="988"/>
    </location>
</feature>
<evidence type="ECO:0000313" key="6">
    <source>
        <dbReference type="EMBL" id="PSR85594.1"/>
    </source>
</evidence>
<organism evidence="6 7">
    <name type="scientific">Coniella lustricola</name>
    <dbReference type="NCBI Taxonomy" id="2025994"/>
    <lineage>
        <taxon>Eukaryota</taxon>
        <taxon>Fungi</taxon>
        <taxon>Dikarya</taxon>
        <taxon>Ascomycota</taxon>
        <taxon>Pezizomycotina</taxon>
        <taxon>Sordariomycetes</taxon>
        <taxon>Sordariomycetidae</taxon>
        <taxon>Diaporthales</taxon>
        <taxon>Schizoparmaceae</taxon>
        <taxon>Coniella</taxon>
    </lineage>
</organism>
<reference evidence="6 7" key="1">
    <citation type="journal article" date="2018" name="Mycol. Prog.">
        <title>Coniella lustricola, a new species from submerged detritus.</title>
        <authorList>
            <person name="Raudabaugh D.B."/>
            <person name="Iturriaga T."/>
            <person name="Carver A."/>
            <person name="Mondo S."/>
            <person name="Pangilinan J."/>
            <person name="Lipzen A."/>
            <person name="He G."/>
            <person name="Amirebrahimi M."/>
            <person name="Grigoriev I.V."/>
            <person name="Miller A.N."/>
        </authorList>
    </citation>
    <scope>NUCLEOTIDE SEQUENCE [LARGE SCALE GENOMIC DNA]</scope>
    <source>
        <strain evidence="6 7">B22-T-1</strain>
    </source>
</reference>
<dbReference type="PROSITE" id="PS50009">
    <property type="entry name" value="RASGEF_CAT"/>
    <property type="match status" value="1"/>
</dbReference>
<dbReference type="SMART" id="SM00147">
    <property type="entry name" value="RasGEF"/>
    <property type="match status" value="1"/>
</dbReference>
<feature type="compositionally biased region" description="Polar residues" evidence="3">
    <location>
        <begin position="23"/>
        <end position="33"/>
    </location>
</feature>
<dbReference type="GO" id="GO:0005886">
    <property type="term" value="C:plasma membrane"/>
    <property type="evidence" value="ECO:0007669"/>
    <property type="project" value="TreeGrafter"/>
</dbReference>
<feature type="region of interest" description="Disordered" evidence="3">
    <location>
        <begin position="974"/>
        <end position="996"/>
    </location>
</feature>
<evidence type="ECO:0000256" key="3">
    <source>
        <dbReference type="SAM" id="MobiDB-lite"/>
    </source>
</evidence>
<feature type="domain" description="N-terminal Ras-GEF" evidence="5">
    <location>
        <begin position="414"/>
        <end position="538"/>
    </location>
</feature>
<dbReference type="InParanoid" id="A0A2T3A886"/>
<feature type="region of interest" description="Disordered" evidence="3">
    <location>
        <begin position="1"/>
        <end position="65"/>
    </location>
</feature>
<evidence type="ECO:0000259" key="5">
    <source>
        <dbReference type="PROSITE" id="PS50212"/>
    </source>
</evidence>
<feature type="compositionally biased region" description="Polar residues" evidence="3">
    <location>
        <begin position="1503"/>
        <end position="1515"/>
    </location>
</feature>
<proteinExistence type="predicted"/>
<protein>
    <recommendedName>
        <fullName evidence="8">Ras guanine nucleotide exchange factor domain-containing protein</fullName>
    </recommendedName>
</protein>
<evidence type="ECO:0000256" key="1">
    <source>
        <dbReference type="ARBA" id="ARBA00022658"/>
    </source>
</evidence>
<dbReference type="GO" id="GO:0005085">
    <property type="term" value="F:guanyl-nucleotide exchange factor activity"/>
    <property type="evidence" value="ECO:0007669"/>
    <property type="project" value="UniProtKB-KW"/>
</dbReference>
<dbReference type="InterPro" id="IPR008937">
    <property type="entry name" value="Ras-like_GEF"/>
</dbReference>
<feature type="region of interest" description="Disordered" evidence="3">
    <location>
        <begin position="702"/>
        <end position="726"/>
    </location>
</feature>
<dbReference type="Pfam" id="PF00617">
    <property type="entry name" value="RasGEF"/>
    <property type="match status" value="1"/>
</dbReference>
<evidence type="ECO:0008006" key="8">
    <source>
        <dbReference type="Google" id="ProtNLM"/>
    </source>
</evidence>
<feature type="region of interest" description="Disordered" evidence="3">
    <location>
        <begin position="1373"/>
        <end position="1442"/>
    </location>
</feature>
<evidence type="ECO:0000313" key="7">
    <source>
        <dbReference type="Proteomes" id="UP000241462"/>
    </source>
</evidence>
<dbReference type="InterPro" id="IPR036964">
    <property type="entry name" value="RASGEF_cat_dom_sf"/>
</dbReference>
<dbReference type="GO" id="GO:0007265">
    <property type="term" value="P:Ras protein signal transduction"/>
    <property type="evidence" value="ECO:0007669"/>
    <property type="project" value="TreeGrafter"/>
</dbReference>
<dbReference type="SUPFAM" id="SSF48366">
    <property type="entry name" value="Ras GEF"/>
    <property type="match status" value="1"/>
</dbReference>
<dbReference type="InterPro" id="IPR023578">
    <property type="entry name" value="Ras_GEF_dom_sf"/>
</dbReference>
<dbReference type="InterPro" id="IPR000651">
    <property type="entry name" value="Ras-like_Gua-exchang_fac_N"/>
</dbReference>
<dbReference type="PANTHER" id="PTHR23113:SF363">
    <property type="entry name" value="PROTEIN SON OF SEVENLESS"/>
    <property type="match status" value="1"/>
</dbReference>
<sequence length="1842" mass="202394">MTSEEMDPDIDPPLLPHQATRPRPSTGSNNARISATKPDCRPAAARRVAQPPTQRGLVAKVPTSTKAALRATTQFRQPRITAKRPSQPGAPIPVPPKTAPAVSHGLADATTSKAIRAVAERGTRDLLPARRRPTISVETERSDITPDGGSGGREGRRFAVSNVGNNGRIYLRPTVRPAFERHQQPTFVFPMTPPQTAGPSQHNDIQNKRPNLLDVSRLDDSQWASSLGPETPTNQPLQTLLHDRRFQTPAAHRRAMSDSTIHDVSVARESGGGFRVVITKPGDDNRPKTLEDIDSENTPHLEILIPSWKLGTPRWSTRGTPFIRGSSYAPTEEFRSGQPSPALARFRPSSVKIPSLQLSGALRSPFMDSPQISPEEALRSTYLSTYQAIEPIMYDALTFKPACDDQALVRYSPSTGAVTAATPPRLVAEITSPSFLDYELLSDFFLTFRSFLAPLDLLRMLFARMRWSLTRDDETGTVVRVRTFVALRHWILNYFVDDFVCDYEMRTNFCTLTNSLAEEMAEHAKERPVQLKILAELKKCWSRVCAQFWDGPEFDTHLPPETPITPGGIPGLRDPNLDPGIWEQSSPHDEPPPQLDAIYAPLSSNPPDIETSFLRDVAQIGSDRTGAGGHRPQTPLNQVNEKTFQYGGQLSPSSISSVDVISCSFPFRFGVPRAKNTPAAHPADPDALHLGAEPVAAAPRAYTEKPMPRRPSHKRNNSTSNSLREGGSTLEQMLQKNTETITALPYAGSLVRGNVFPPGQAFVEVFGSNAAKGPSRQTTYLRLETHESVADTIPPSAMSGQGMRRLISNVRRALSSKGQEMSPTQGNFNITPIGPRGVTANRLPGTAVVPQPCLRPNANRPPVRIDLLGAEVVEDFKKVVREDAAEAAMRSLRDSVPSVPSTVQNPVEIDAQHINSLLTAPHQSLEMRPISEGGITAGSKSILIFDDTRASHEHPVMAGALPLTTPSVEAFAESFMPPCADPTPPQTPPGRSAEIARRSSHLLGQQVLRSVRSAEDLAASAVYGDASFEDDASLHRAEDYERPSHYPRRRSSNDYSLSSARRPLSGMPHLSRNESNRSLLSNGTMGPRRRASFHSGMQRQSPLQSYVAQNSDTILEQHSEVPVANPLRLLRRRPGGDLRAVSNVGDLGLAGLRRSRSIGSLTTGTYMSSIGTSLIQSVDLGRESTGLLDIVNGDYSNDRPQVFSVGMLADKPKRRHSLFSTLSAKPAMRPSFEAAAQTLASIPDDDDDGGVESALLKLEGKYQKKASKLSIEGTSSPLKEVAIADDTQLQTSSLLVSKPEKKYRRNEHIDDDAIEAFTSITANPAPHHSRSSSHPVVGNGRSVQEPQVGVVSFLSEGSSNSYTSIPLLQRGLTDDGRRSRQAWASRSVLEHRAEDGTRSAGKSSRKNEKHTTTRTSSSIKRHRSKEAQAGQGSTTVNSSQISEQTASYLVDVNDDDLSSEMSDIVEDEDDEDLLALPSLRVGARLKEFRSDDSQRYQADGEQLSPTMAPQASLSSRGHVFPDTQVSYMTEIKPLPLTPQDTPTFSPPDINPEVLPGLVGERENSRLAGRRDEQAFNMHKCSAHLPFILAFESEVLAQQFTLIEKDALDDIDWKELIDMRWRNAENKDARSWVHFLRDADARGVEVVIARFNIMVKWAISEIVLTKDLEERARSIIKYIHIAMHCRRYRNFATMSQLAVALTSTEVSRLAKTWTLVPAHDTRALHELESLISPTRNFYALRAEMEGGGLASASMGCIPFVGIYTHDLIFNAQRPIEIASSPTTAPLVNFERCRIAAGIVKALLRLLEASALYNFQPIEGITERCLWMSALSDDEIRRHSQGLE</sequence>
<feature type="compositionally biased region" description="Pro residues" evidence="3">
    <location>
        <begin position="88"/>
        <end position="98"/>
    </location>
</feature>
<dbReference type="InterPro" id="IPR001895">
    <property type="entry name" value="RASGEF_cat_dom"/>
</dbReference>
<dbReference type="CDD" id="cd06224">
    <property type="entry name" value="REM"/>
    <property type="match status" value="1"/>
</dbReference>
<feature type="region of interest" description="Disordered" evidence="3">
    <location>
        <begin position="1034"/>
        <end position="1106"/>
    </location>
</feature>
<feature type="compositionally biased region" description="Basic and acidic residues" evidence="3">
    <location>
        <begin position="1034"/>
        <end position="1044"/>
    </location>
</feature>
<dbReference type="SMART" id="SM00229">
    <property type="entry name" value="RasGEFN"/>
    <property type="match status" value="1"/>
</dbReference>
<feature type="compositionally biased region" description="Acidic residues" evidence="3">
    <location>
        <begin position="1"/>
        <end position="10"/>
    </location>
</feature>
<feature type="compositionally biased region" description="Polar residues" evidence="3">
    <location>
        <begin position="1095"/>
        <end position="1106"/>
    </location>
</feature>
<feature type="region of interest" description="Disordered" evidence="3">
    <location>
        <begin position="78"/>
        <end position="103"/>
    </location>
</feature>
<feature type="compositionally biased region" description="Polar residues" evidence="3">
    <location>
        <begin position="1430"/>
        <end position="1442"/>
    </location>
</feature>
<evidence type="ECO:0000256" key="2">
    <source>
        <dbReference type="PROSITE-ProRule" id="PRU00168"/>
    </source>
</evidence>
<feature type="compositionally biased region" description="Basic and acidic residues" evidence="3">
    <location>
        <begin position="1388"/>
        <end position="1397"/>
    </location>
</feature>
<feature type="compositionally biased region" description="Low complexity" evidence="3">
    <location>
        <begin position="41"/>
        <end position="55"/>
    </location>
</feature>
<dbReference type="FunCoup" id="A0A2T3A886">
    <property type="interactions" value="166"/>
</dbReference>
<dbReference type="PANTHER" id="PTHR23113">
    <property type="entry name" value="GUANINE NUCLEOTIDE EXCHANGE FACTOR"/>
    <property type="match status" value="1"/>
</dbReference>
<feature type="region of interest" description="Disordered" evidence="3">
    <location>
        <begin position="1492"/>
        <end position="1517"/>
    </location>
</feature>
<accession>A0A2T3A886</accession>
<gene>
    <name evidence="6" type="ORF">BD289DRAFT_482608</name>
</gene>
<dbReference type="Pfam" id="PF00618">
    <property type="entry name" value="RasGEF_N"/>
    <property type="match status" value="1"/>
</dbReference>